<sequence length="522" mass="57358">METHNDDVEILIHVTAPSRAVDDTRYRAQAQAYLDFNPDQRTKITGGQQESDEVKDREEDENAIPPNSQPGPANSQAPPYMYYPPIPSSEATQEHTSPPRPTFLLGQSFQSVDLSFRSVLDNANSPGLGKQANEDVIVPSSQPPTQLLETQASWVAPPSVVGDSQPGPFSSLGFSSPTHVFELLATDFEDPRIFQAESDSQRQSQGAAPAVSQAPPHHVTSEAGETHQQESSDGEDDGQVVLTTSGDPPAATSDLSSSPTADKVVLRTPFAALRKPPLQSFPGDQVIEETPCNPSRKRPLDTSPSRGNSEPPPPSSKRHRRSAPISESRSVISRSVSDAGAIATGSNPCRPLRPPNERHIRYLERCEIRPPGPPVGEANLTPDDLLTPKLRELARQFNLPKRYRPVEQKRDLRPFERGHWALDWSGWGQTLRQRAWHFLTDYILNGFAGWGVWCTRADDWTWLRVYCWGHVVGHVYLALYLASERALKTGVARWVDGAGDVVVVTNGHNNSSGESMEESEGG</sequence>
<dbReference type="AlphaFoldDB" id="A0A4R8PQW1"/>
<reference evidence="2 3" key="1">
    <citation type="submission" date="2018-11" db="EMBL/GenBank/DDBJ databases">
        <title>Genome sequence and assembly of Colletotrichum spinosum.</title>
        <authorList>
            <person name="Gan P."/>
            <person name="Shirasu K."/>
        </authorList>
    </citation>
    <scope>NUCLEOTIDE SEQUENCE [LARGE SCALE GENOMIC DNA]</scope>
    <source>
        <strain evidence="2 3">CBS 515.97</strain>
    </source>
</reference>
<feature type="region of interest" description="Disordered" evidence="1">
    <location>
        <begin position="275"/>
        <end position="355"/>
    </location>
</feature>
<comment type="caution">
    <text evidence="2">The sequence shown here is derived from an EMBL/GenBank/DDBJ whole genome shotgun (WGS) entry which is preliminary data.</text>
</comment>
<keyword evidence="3" id="KW-1185">Reference proteome</keyword>
<evidence type="ECO:0000313" key="3">
    <source>
        <dbReference type="Proteomes" id="UP000295083"/>
    </source>
</evidence>
<feature type="region of interest" description="Disordered" evidence="1">
    <location>
        <begin position="197"/>
        <end position="260"/>
    </location>
</feature>
<evidence type="ECO:0000313" key="2">
    <source>
        <dbReference type="EMBL" id="TDZ13058.1"/>
    </source>
</evidence>
<feature type="compositionally biased region" description="Polar residues" evidence="1">
    <location>
        <begin position="197"/>
        <end position="206"/>
    </location>
</feature>
<dbReference type="EMBL" id="QAPG01010715">
    <property type="protein sequence ID" value="TDZ13058.1"/>
    <property type="molecule type" value="Genomic_DNA"/>
</dbReference>
<gene>
    <name evidence="2" type="ORF">C8035_v000230</name>
</gene>
<protein>
    <submittedName>
        <fullName evidence="2">Uncharacterized protein</fullName>
    </submittedName>
</protein>
<feature type="compositionally biased region" description="Low complexity" evidence="1">
    <location>
        <begin position="323"/>
        <end position="337"/>
    </location>
</feature>
<accession>A0A4R8PQW1</accession>
<organism evidence="2 3">
    <name type="scientific">Colletotrichum spinosum</name>
    <dbReference type="NCBI Taxonomy" id="1347390"/>
    <lineage>
        <taxon>Eukaryota</taxon>
        <taxon>Fungi</taxon>
        <taxon>Dikarya</taxon>
        <taxon>Ascomycota</taxon>
        <taxon>Pezizomycotina</taxon>
        <taxon>Sordariomycetes</taxon>
        <taxon>Hypocreomycetidae</taxon>
        <taxon>Glomerellales</taxon>
        <taxon>Glomerellaceae</taxon>
        <taxon>Colletotrichum</taxon>
        <taxon>Colletotrichum orbiculare species complex</taxon>
    </lineage>
</organism>
<proteinExistence type="predicted"/>
<evidence type="ECO:0000256" key="1">
    <source>
        <dbReference type="SAM" id="MobiDB-lite"/>
    </source>
</evidence>
<name>A0A4R8PQW1_9PEZI</name>
<feature type="region of interest" description="Disordered" evidence="1">
    <location>
        <begin position="32"/>
        <end position="104"/>
    </location>
</feature>
<dbReference type="Proteomes" id="UP000295083">
    <property type="component" value="Unassembled WGS sequence"/>
</dbReference>